<dbReference type="CDD" id="cd03454">
    <property type="entry name" value="YdeM"/>
    <property type="match status" value="1"/>
</dbReference>
<dbReference type="InterPro" id="IPR029069">
    <property type="entry name" value="HotDog_dom_sf"/>
</dbReference>
<dbReference type="PANTHER" id="PTHR43664">
    <property type="entry name" value="MONOAMINE OXIDASE-RELATED"/>
    <property type="match status" value="1"/>
</dbReference>
<dbReference type="RefSeq" id="WP_289504935.1">
    <property type="nucleotide sequence ID" value="NZ_CP116805.1"/>
</dbReference>
<dbReference type="Pfam" id="PF01575">
    <property type="entry name" value="MaoC_dehydratas"/>
    <property type="match status" value="1"/>
</dbReference>
<dbReference type="AlphaFoldDB" id="A0AAE9XQ14"/>
<dbReference type="EMBL" id="CP116805">
    <property type="protein sequence ID" value="WCL55163.1"/>
    <property type="molecule type" value="Genomic_DNA"/>
</dbReference>
<reference evidence="2" key="1">
    <citation type="submission" date="2023-01" db="EMBL/GenBank/DDBJ databases">
        <title>The genome sequence of Kordiimonadaceae bacterium 6D33.</title>
        <authorList>
            <person name="Liu Y."/>
        </authorList>
    </citation>
    <scope>NUCLEOTIDE SEQUENCE</scope>
    <source>
        <strain evidence="2">6D33</strain>
    </source>
</reference>
<feature type="domain" description="MaoC-like" evidence="1">
    <location>
        <begin position="18"/>
        <end position="115"/>
    </location>
</feature>
<evidence type="ECO:0000313" key="2">
    <source>
        <dbReference type="EMBL" id="WCL55163.1"/>
    </source>
</evidence>
<accession>A0AAE9XQ14</accession>
<protein>
    <submittedName>
        <fullName evidence="2">MaoC family dehydratase</fullName>
    </submittedName>
</protein>
<evidence type="ECO:0000259" key="1">
    <source>
        <dbReference type="Pfam" id="PF01575"/>
    </source>
</evidence>
<evidence type="ECO:0000313" key="3">
    <source>
        <dbReference type="Proteomes" id="UP001217500"/>
    </source>
</evidence>
<dbReference type="InterPro" id="IPR052342">
    <property type="entry name" value="MCH/BMMD"/>
</dbReference>
<gene>
    <name evidence="2" type="ORF">PH603_05245</name>
</gene>
<dbReference type="KEGG" id="gso:PH603_05245"/>
<dbReference type="SUPFAM" id="SSF54637">
    <property type="entry name" value="Thioesterase/thiol ester dehydrase-isomerase"/>
    <property type="match status" value="1"/>
</dbReference>
<organism evidence="2 3">
    <name type="scientific">Gimibacter soli</name>
    <dbReference type="NCBI Taxonomy" id="3024400"/>
    <lineage>
        <taxon>Bacteria</taxon>
        <taxon>Pseudomonadati</taxon>
        <taxon>Pseudomonadota</taxon>
        <taxon>Alphaproteobacteria</taxon>
        <taxon>Kordiimonadales</taxon>
        <taxon>Temperatibacteraceae</taxon>
        <taxon>Gimibacter</taxon>
    </lineage>
</organism>
<proteinExistence type="predicted"/>
<name>A0AAE9XQ14_9PROT</name>
<dbReference type="Proteomes" id="UP001217500">
    <property type="component" value="Chromosome"/>
</dbReference>
<dbReference type="PANTHER" id="PTHR43664:SF1">
    <property type="entry name" value="BETA-METHYLMALYL-COA DEHYDRATASE"/>
    <property type="match status" value="1"/>
</dbReference>
<keyword evidence="3" id="KW-1185">Reference proteome</keyword>
<dbReference type="Gene3D" id="3.10.129.10">
    <property type="entry name" value="Hotdog Thioesterase"/>
    <property type="match status" value="1"/>
</dbReference>
<sequence length="152" mass="16987">MFKIFLEDLVVGSVETFGSYEVTRDEVIEFASKYDPQPFHLDEEMAKKSVFGTLCASGWHTCAMTMSMMVKNLMGRGTASMGSPGVEQLRWRQPVKVGEVLSVRTTVLDARPSETRPNLGLSKSLIETLNQKGEVVMDFTATMMILRRPTQS</sequence>
<dbReference type="InterPro" id="IPR002539">
    <property type="entry name" value="MaoC-like_dom"/>
</dbReference>